<sequence>MTEGESGPGLTSDIYRRSVYEIDPGETVYILYHPQSSKNASERHILAKSSDFGLTWTELLKDVIRVWAPRGVKVDIPRPHDKSSISFDLETKQDYETVKLGHFLYASHFSDTKNQTVQLSVSTDGGRTFNKAHLPTIQAERFYSVLEVEDDSAFVHVDAPNACPVHIEVLMMLFRRTMKAPRPNHPAQRTKLHQNHPPELQIFSTTTLNNYHIELKIELINIEQESQ</sequence>
<reference evidence="1 2" key="1">
    <citation type="submission" date="2018-11" db="EMBL/GenBank/DDBJ databases">
        <authorList>
            <consortium name="Pathogen Informatics"/>
        </authorList>
    </citation>
    <scope>NUCLEOTIDE SEQUENCE [LARGE SCALE GENOMIC DNA]</scope>
    <source>
        <strain>Denwood</strain>
        <strain evidence="2">Zambia</strain>
    </source>
</reference>
<name>A0A183NSZ2_9TREM</name>
<accession>A0A183NSZ2</accession>
<keyword evidence="2" id="KW-1185">Reference proteome</keyword>
<dbReference type="Gene3D" id="2.120.10.10">
    <property type="match status" value="1"/>
</dbReference>
<proteinExistence type="predicted"/>
<dbReference type="STRING" id="31246.A0A183NSZ2"/>
<gene>
    <name evidence="1" type="ORF">SMTD_LOCUS5228</name>
</gene>
<dbReference type="InterPro" id="IPR036278">
    <property type="entry name" value="Sialidase_sf"/>
</dbReference>
<evidence type="ECO:0000313" key="1">
    <source>
        <dbReference type="EMBL" id="VDP27669.1"/>
    </source>
</evidence>
<dbReference type="Proteomes" id="UP000269396">
    <property type="component" value="Unassembled WGS sequence"/>
</dbReference>
<dbReference type="SUPFAM" id="SSF50939">
    <property type="entry name" value="Sialidases"/>
    <property type="match status" value="1"/>
</dbReference>
<protein>
    <submittedName>
        <fullName evidence="1">Uncharacterized protein</fullName>
    </submittedName>
</protein>
<dbReference type="AlphaFoldDB" id="A0A183NSZ2"/>
<evidence type="ECO:0000313" key="2">
    <source>
        <dbReference type="Proteomes" id="UP000269396"/>
    </source>
</evidence>
<dbReference type="EMBL" id="UZAL01026926">
    <property type="protein sequence ID" value="VDP27669.1"/>
    <property type="molecule type" value="Genomic_DNA"/>
</dbReference>
<organism evidence="1 2">
    <name type="scientific">Schistosoma mattheei</name>
    <dbReference type="NCBI Taxonomy" id="31246"/>
    <lineage>
        <taxon>Eukaryota</taxon>
        <taxon>Metazoa</taxon>
        <taxon>Spiralia</taxon>
        <taxon>Lophotrochozoa</taxon>
        <taxon>Platyhelminthes</taxon>
        <taxon>Trematoda</taxon>
        <taxon>Digenea</taxon>
        <taxon>Strigeidida</taxon>
        <taxon>Schistosomatoidea</taxon>
        <taxon>Schistosomatidae</taxon>
        <taxon>Schistosoma</taxon>
    </lineage>
</organism>